<protein>
    <submittedName>
        <fullName evidence="1">Uncharacterized protein</fullName>
    </submittedName>
</protein>
<proteinExistence type="predicted"/>
<gene>
    <name evidence="1" type="ORF">TM448A06397_0006</name>
</gene>
<dbReference type="EMBL" id="MT144557">
    <property type="protein sequence ID" value="QJA54994.1"/>
    <property type="molecule type" value="Genomic_DNA"/>
</dbReference>
<dbReference type="AlphaFoldDB" id="A0A6H2A5A2"/>
<accession>A0A6H2A5A2</accession>
<organism evidence="1">
    <name type="scientific">viral metagenome</name>
    <dbReference type="NCBI Taxonomy" id="1070528"/>
    <lineage>
        <taxon>unclassified sequences</taxon>
        <taxon>metagenomes</taxon>
        <taxon>organismal metagenomes</taxon>
    </lineage>
</organism>
<reference evidence="1" key="1">
    <citation type="submission" date="2020-03" db="EMBL/GenBank/DDBJ databases">
        <title>The deep terrestrial virosphere.</title>
        <authorList>
            <person name="Holmfeldt K."/>
            <person name="Nilsson E."/>
            <person name="Simone D."/>
            <person name="Lopez-Fernandez M."/>
            <person name="Wu X."/>
            <person name="de Brujin I."/>
            <person name="Lundin D."/>
            <person name="Andersson A."/>
            <person name="Bertilsson S."/>
            <person name="Dopson M."/>
        </authorList>
    </citation>
    <scope>NUCLEOTIDE SEQUENCE</scope>
    <source>
        <strain evidence="1">TM448A06397</strain>
    </source>
</reference>
<sequence>MKEEITAKWQGDKLITLVGKHTGRELPVIPPIEIPEIPGYFFFVFGKRALGFSVDKLPWLVCDANELGSVDIFAQLNPTGAWESI</sequence>
<evidence type="ECO:0000313" key="1">
    <source>
        <dbReference type="EMBL" id="QJA54994.1"/>
    </source>
</evidence>
<name>A0A6H2A5A2_9ZZZZ</name>